<keyword evidence="4" id="KW-1185">Reference proteome</keyword>
<proteinExistence type="predicted"/>
<dbReference type="Pfam" id="PF13579">
    <property type="entry name" value="Glyco_trans_4_4"/>
    <property type="match status" value="1"/>
</dbReference>
<accession>A0A090AGS0</accession>
<protein>
    <submittedName>
        <fullName evidence="3">Glycosyl transferase family 1</fullName>
    </submittedName>
</protein>
<dbReference type="Proteomes" id="UP000031623">
    <property type="component" value="Chromosome"/>
</dbReference>
<dbReference type="PANTHER" id="PTHR45947">
    <property type="entry name" value="SULFOQUINOVOSYL TRANSFERASE SQD2"/>
    <property type="match status" value="1"/>
</dbReference>
<dbReference type="InterPro" id="IPR001296">
    <property type="entry name" value="Glyco_trans_1"/>
</dbReference>
<dbReference type="EMBL" id="AP014633">
    <property type="protein sequence ID" value="BAP56374.1"/>
    <property type="molecule type" value="Genomic_DNA"/>
</dbReference>
<feature type="domain" description="Glycosyl transferase family 1" evidence="1">
    <location>
        <begin position="204"/>
        <end position="366"/>
    </location>
</feature>
<dbReference type="Pfam" id="PF00534">
    <property type="entry name" value="Glycos_transf_1"/>
    <property type="match status" value="1"/>
</dbReference>
<sequence>MPRVLHLGKFFPPFAGGIENFLADLMPAQLQQGDTVAALVHDHQRQWSRFFATTTAEIWNNLSIYRVPTYGRLLYAPISPQFPVWFNQVLSQFQPQLLHLHLPNTSALFALGLPRAKRLPWIVHWHADVTSALNSKLSIAYHAYRPLEQRVLARAHTIIVTSEPYLASSIPLRPWQNKCQIIPLGIALSRLSDPPEQTQRWAEQQWNNPAVKILTVGRLTYYKGHEILIRAMQQVKGAHLLIIGQGEQQRYLQTLITQLNLAHQVKLLGYCTDTELNALLATCDYFCLPSLERTEAFGVVLLEAMRYSKAIVASAIPGSGVTWVVVDNQTGLLVPPQDEVALAQALQQLINNPQWRIALGKAGQQRFEQLFNIQNIAEKISVLYQQVFTSMNTTG</sequence>
<dbReference type="OrthoDB" id="6194329at2"/>
<name>A0A090AGS0_9GAMM</name>
<evidence type="ECO:0000259" key="1">
    <source>
        <dbReference type="Pfam" id="PF00534"/>
    </source>
</evidence>
<evidence type="ECO:0000259" key="2">
    <source>
        <dbReference type="Pfam" id="PF13579"/>
    </source>
</evidence>
<dbReference type="STRING" id="40754.THII_2077"/>
<evidence type="ECO:0000313" key="3">
    <source>
        <dbReference type="EMBL" id="BAP56374.1"/>
    </source>
</evidence>
<dbReference type="HOGENOM" id="CLU_009583_2_1_6"/>
<dbReference type="KEGG" id="tig:THII_2077"/>
<dbReference type="Gene3D" id="3.40.50.2000">
    <property type="entry name" value="Glycogen Phosphorylase B"/>
    <property type="match status" value="2"/>
</dbReference>
<organism evidence="3 4">
    <name type="scientific">Thioploca ingrica</name>
    <dbReference type="NCBI Taxonomy" id="40754"/>
    <lineage>
        <taxon>Bacteria</taxon>
        <taxon>Pseudomonadati</taxon>
        <taxon>Pseudomonadota</taxon>
        <taxon>Gammaproteobacteria</taxon>
        <taxon>Thiotrichales</taxon>
        <taxon>Thiotrichaceae</taxon>
        <taxon>Thioploca</taxon>
    </lineage>
</organism>
<feature type="domain" description="Glycosyltransferase subfamily 4-like N-terminal" evidence="2">
    <location>
        <begin position="16"/>
        <end position="185"/>
    </location>
</feature>
<keyword evidence="3" id="KW-0808">Transferase</keyword>
<dbReference type="GO" id="GO:0016757">
    <property type="term" value="F:glycosyltransferase activity"/>
    <property type="evidence" value="ECO:0007669"/>
    <property type="project" value="InterPro"/>
</dbReference>
<dbReference type="PANTHER" id="PTHR45947:SF14">
    <property type="entry name" value="SLL1723 PROTEIN"/>
    <property type="match status" value="1"/>
</dbReference>
<reference evidence="3 4" key="1">
    <citation type="journal article" date="2014" name="ISME J.">
        <title>Ecophysiology of Thioploca ingrica as revealed by the complete genome sequence supplemented with proteomic evidence.</title>
        <authorList>
            <person name="Kojima H."/>
            <person name="Ogura Y."/>
            <person name="Yamamoto N."/>
            <person name="Togashi T."/>
            <person name="Mori H."/>
            <person name="Watanabe T."/>
            <person name="Nemoto F."/>
            <person name="Kurokawa K."/>
            <person name="Hayashi T."/>
            <person name="Fukui M."/>
        </authorList>
    </citation>
    <scope>NUCLEOTIDE SEQUENCE [LARGE SCALE GENOMIC DNA]</scope>
</reference>
<dbReference type="SUPFAM" id="SSF53756">
    <property type="entry name" value="UDP-Glycosyltransferase/glycogen phosphorylase"/>
    <property type="match status" value="1"/>
</dbReference>
<dbReference type="AlphaFoldDB" id="A0A090AGS0"/>
<dbReference type="InterPro" id="IPR050194">
    <property type="entry name" value="Glycosyltransferase_grp1"/>
</dbReference>
<gene>
    <name evidence="3" type="ORF">THII_2077</name>
</gene>
<dbReference type="InterPro" id="IPR028098">
    <property type="entry name" value="Glyco_trans_4-like_N"/>
</dbReference>
<evidence type="ECO:0000313" key="4">
    <source>
        <dbReference type="Proteomes" id="UP000031623"/>
    </source>
</evidence>